<dbReference type="Proteomes" id="UP000675880">
    <property type="component" value="Unassembled WGS sequence"/>
</dbReference>
<accession>A0ABN7LC75</accession>
<sequence length="69" mass="7918">MPCTRCEGTFVPDHFYDRIDEQGRFRLGIWRWVSRCGMCGNVLDTADATVNRRSDALTDHISTGGFQMF</sequence>
<protein>
    <submittedName>
        <fullName evidence="1">Uncharacterized protein</fullName>
    </submittedName>
</protein>
<name>A0ABN7LC75_9BACT</name>
<proteinExistence type="predicted"/>
<keyword evidence="2" id="KW-1185">Reference proteome</keyword>
<evidence type="ECO:0000313" key="1">
    <source>
        <dbReference type="EMBL" id="CAE6742639.1"/>
    </source>
</evidence>
<gene>
    <name evidence="1" type="ORF">NSPZN2_150055</name>
</gene>
<dbReference type="EMBL" id="CAJNBJ010000007">
    <property type="protein sequence ID" value="CAE6742639.1"/>
    <property type="molecule type" value="Genomic_DNA"/>
</dbReference>
<evidence type="ECO:0000313" key="2">
    <source>
        <dbReference type="Proteomes" id="UP000675880"/>
    </source>
</evidence>
<organism evidence="1 2">
    <name type="scientific">Nitrospira defluvii</name>
    <dbReference type="NCBI Taxonomy" id="330214"/>
    <lineage>
        <taxon>Bacteria</taxon>
        <taxon>Pseudomonadati</taxon>
        <taxon>Nitrospirota</taxon>
        <taxon>Nitrospiria</taxon>
        <taxon>Nitrospirales</taxon>
        <taxon>Nitrospiraceae</taxon>
        <taxon>Nitrospira</taxon>
    </lineage>
</organism>
<reference evidence="1 2" key="1">
    <citation type="submission" date="2021-02" db="EMBL/GenBank/DDBJ databases">
        <authorList>
            <person name="Han P."/>
        </authorList>
    </citation>
    <scope>NUCLEOTIDE SEQUENCE [LARGE SCALE GENOMIC DNA]</scope>
    <source>
        <strain evidence="1">Candidatus Nitrospira sp. ZN2</strain>
    </source>
</reference>
<comment type="caution">
    <text evidence="1">The sequence shown here is derived from an EMBL/GenBank/DDBJ whole genome shotgun (WGS) entry which is preliminary data.</text>
</comment>